<dbReference type="Proteomes" id="UP000185490">
    <property type="component" value="Chromosome"/>
</dbReference>
<sequence length="271" mass="31352">MNYYKYDIEKLKDKNSFIKNASLYYNKFVFKELVVLNNKITSKSFKKSLKEIRERYKDVLISIIKNLFESSKSGSDSLQEIINSLRKIRENFINSLKQRYIILSYTLEVKTPFLIGAGIPSIDEIGFYWLRNYGIPVIPGTSIKGCFKSCLLDVLKDYLEEIFGTEDKMGKVIFLDAIPLGEICLGIDFQTPHFQKYYIDNKPPNDVYNPVPLSFLHVSKGRFRLDILIDKDEGNIADKIKNHIKIFLEEYGVGAKTSMGYGRFKIINQNS</sequence>
<accession>A0ABN4UYT1</accession>
<name>A0ABN4UYT1_9BACT</name>
<feature type="domain" description="CRISPR type III-associated protein" evidence="2">
    <location>
        <begin position="106"/>
        <end position="265"/>
    </location>
</feature>
<organism evidence="3 4">
    <name type="scientific">Thermosipho melanesiensis</name>
    <dbReference type="NCBI Taxonomy" id="46541"/>
    <lineage>
        <taxon>Bacteria</taxon>
        <taxon>Thermotogati</taxon>
        <taxon>Thermotogota</taxon>
        <taxon>Thermotogae</taxon>
        <taxon>Thermotogales</taxon>
        <taxon>Fervidobacteriaceae</taxon>
        <taxon>Thermosipho</taxon>
    </lineage>
</organism>
<proteinExistence type="predicted"/>
<dbReference type="EMBL" id="CP007389">
    <property type="protein sequence ID" value="APT74559.1"/>
    <property type="molecule type" value="Genomic_DNA"/>
</dbReference>
<keyword evidence="4" id="KW-1185">Reference proteome</keyword>
<evidence type="ECO:0000313" key="4">
    <source>
        <dbReference type="Proteomes" id="UP000185490"/>
    </source>
</evidence>
<protein>
    <submittedName>
        <fullName evidence="3">CRISPR-associated protein Cmr6</fullName>
    </submittedName>
</protein>
<evidence type="ECO:0000256" key="1">
    <source>
        <dbReference type="ARBA" id="ARBA00023118"/>
    </source>
</evidence>
<dbReference type="PANTHER" id="PTHR39965:SF1">
    <property type="entry name" value="CRISPR SYSTEM CMR SUBUNIT CMR6"/>
    <property type="match status" value="1"/>
</dbReference>
<evidence type="ECO:0000313" key="3">
    <source>
        <dbReference type="EMBL" id="APT74559.1"/>
    </source>
</evidence>
<keyword evidence="1" id="KW-0051">Antiviral defense</keyword>
<evidence type="ECO:0000259" key="2">
    <source>
        <dbReference type="Pfam" id="PF03787"/>
    </source>
</evidence>
<dbReference type="PANTHER" id="PTHR39965">
    <property type="entry name" value="CRISPR SYSTEM CMR SUBUNIT CMR6"/>
    <property type="match status" value="1"/>
</dbReference>
<reference evidence="3 4" key="1">
    <citation type="submission" date="2014-02" db="EMBL/GenBank/DDBJ databases">
        <title>Diversity of Thermotogales isolates from hydrothermal vents.</title>
        <authorList>
            <person name="Haverkamp T.H.A."/>
            <person name="Lossouarn J."/>
            <person name="Geslin C."/>
            <person name="Nesbo C.L."/>
        </authorList>
    </citation>
    <scope>NUCLEOTIDE SEQUENCE [LARGE SCALE GENOMIC DNA]</scope>
    <source>
        <strain evidence="3 4">431</strain>
    </source>
</reference>
<dbReference type="InterPro" id="IPR005537">
    <property type="entry name" value="RAMP_III_fam"/>
</dbReference>
<dbReference type="RefSeq" id="WP_012057865.1">
    <property type="nucleotide sequence ID" value="NZ_CP007389.1"/>
</dbReference>
<dbReference type="Pfam" id="PF03787">
    <property type="entry name" value="RAMPs"/>
    <property type="match status" value="1"/>
</dbReference>
<dbReference type="NCBIfam" id="TIGR01898">
    <property type="entry name" value="cas_TM1791_cmr6"/>
    <property type="match status" value="1"/>
</dbReference>
<gene>
    <name evidence="3" type="ORF">BW47_08800</name>
</gene>
<dbReference type="InterPro" id="IPR010172">
    <property type="entry name" value="CRISPR-assoc_prot_TM1791"/>
</dbReference>